<reference evidence="1" key="1">
    <citation type="journal article" date="2021" name="Front. Microbiol.">
        <title>Comprehensive Comparative Genomics and Phenotyping of Methylobacterium Species.</title>
        <authorList>
            <person name="Alessa O."/>
            <person name="Ogura Y."/>
            <person name="Fujitani Y."/>
            <person name="Takami H."/>
            <person name="Hayashi T."/>
            <person name="Sahin N."/>
            <person name="Tani A."/>
        </authorList>
    </citation>
    <scope>NUCLEOTIDE SEQUENCE</scope>
    <source>
        <strain evidence="1">DSM 19015</strain>
    </source>
</reference>
<evidence type="ECO:0000313" key="2">
    <source>
        <dbReference type="Proteomes" id="UP001055125"/>
    </source>
</evidence>
<gene>
    <name evidence="1" type="ORF">OCOJLMKI_0046</name>
</gene>
<organism evidence="1 2">
    <name type="scientific">Methylobacterium iners</name>
    <dbReference type="NCBI Taxonomy" id="418707"/>
    <lineage>
        <taxon>Bacteria</taxon>
        <taxon>Pseudomonadati</taxon>
        <taxon>Pseudomonadota</taxon>
        <taxon>Alphaproteobacteria</taxon>
        <taxon>Hyphomicrobiales</taxon>
        <taxon>Methylobacteriaceae</taxon>
        <taxon>Methylobacterium</taxon>
    </lineage>
</organism>
<name>A0ABQ4RRT1_9HYPH</name>
<dbReference type="RefSeq" id="WP_238241908.1">
    <property type="nucleotide sequence ID" value="NZ_BPQP01000001.1"/>
</dbReference>
<keyword evidence="2" id="KW-1185">Reference proteome</keyword>
<comment type="caution">
    <text evidence="1">The sequence shown here is derived from an EMBL/GenBank/DDBJ whole genome shotgun (WGS) entry which is preliminary data.</text>
</comment>
<protein>
    <submittedName>
        <fullName evidence="1">Uncharacterized protein</fullName>
    </submittedName>
</protein>
<dbReference type="EMBL" id="BPQP01000001">
    <property type="protein sequence ID" value="GJD92863.1"/>
    <property type="molecule type" value="Genomic_DNA"/>
</dbReference>
<sequence>MPKRDFDRLSEAQLIAGRTETRRVHVDPLVEKAKPKRVADLLDAIDQVAEAAVGERSFLHLRPGRMGGSGPVRT</sequence>
<accession>A0ABQ4RRT1</accession>
<proteinExistence type="predicted"/>
<dbReference type="Proteomes" id="UP001055125">
    <property type="component" value="Unassembled WGS sequence"/>
</dbReference>
<reference evidence="1" key="2">
    <citation type="submission" date="2021-08" db="EMBL/GenBank/DDBJ databases">
        <authorList>
            <person name="Tani A."/>
            <person name="Ola A."/>
            <person name="Ogura Y."/>
            <person name="Katsura K."/>
            <person name="Hayashi T."/>
        </authorList>
    </citation>
    <scope>NUCLEOTIDE SEQUENCE</scope>
    <source>
        <strain evidence="1">DSM 19015</strain>
    </source>
</reference>
<evidence type="ECO:0000313" key="1">
    <source>
        <dbReference type="EMBL" id="GJD92863.1"/>
    </source>
</evidence>